<dbReference type="EMBL" id="CP058691">
    <property type="protein sequence ID" value="QLH16674.1"/>
    <property type="molecule type" value="Genomic_DNA"/>
</dbReference>
<reference evidence="1 2" key="1">
    <citation type="submission" date="2020-07" db="EMBL/GenBank/DDBJ databases">
        <title>The complete genome of Paracoccus pantotrophus ACCC 10489.</title>
        <authorList>
            <person name="Si Y."/>
        </authorList>
    </citation>
    <scope>NUCLEOTIDE SEQUENCE [LARGE SCALE GENOMIC DNA]</scope>
    <source>
        <strain evidence="1 2">ACCC10489</strain>
        <plasmid evidence="1 2">unnamed1</plasmid>
    </source>
</reference>
<dbReference type="Pfam" id="PF13469">
    <property type="entry name" value="Sulfotransfer_3"/>
    <property type="match status" value="1"/>
</dbReference>
<keyword evidence="1" id="KW-0614">Plasmid</keyword>
<dbReference type="SUPFAM" id="SSF52540">
    <property type="entry name" value="P-loop containing nucleoside triphosphate hydrolases"/>
    <property type="match status" value="1"/>
</dbReference>
<dbReference type="InterPro" id="IPR027417">
    <property type="entry name" value="P-loop_NTPase"/>
</dbReference>
<dbReference type="AlphaFoldDB" id="A0A7H9BZ34"/>
<dbReference type="Gene3D" id="3.40.50.300">
    <property type="entry name" value="P-loop containing nucleotide triphosphate hydrolases"/>
    <property type="match status" value="1"/>
</dbReference>
<proteinExistence type="predicted"/>
<dbReference type="GO" id="GO:0016740">
    <property type="term" value="F:transferase activity"/>
    <property type="evidence" value="ECO:0007669"/>
    <property type="project" value="UniProtKB-KW"/>
</dbReference>
<evidence type="ECO:0000313" key="2">
    <source>
        <dbReference type="Proteomes" id="UP000509322"/>
    </source>
</evidence>
<accession>A0A7H9BZ34</accession>
<protein>
    <submittedName>
        <fullName evidence="1">Sulfotransferase</fullName>
    </submittedName>
</protein>
<evidence type="ECO:0000313" key="1">
    <source>
        <dbReference type="EMBL" id="QLH16674.1"/>
    </source>
</evidence>
<keyword evidence="1" id="KW-0808">Transferase</keyword>
<dbReference type="RefSeq" id="WP_074990646.1">
    <property type="nucleotide sequence ID" value="NZ_CP058691.1"/>
</dbReference>
<gene>
    <name evidence="1" type="ORF">HYQ43_20875</name>
</gene>
<sequence>MQATDDHHLNTRFPNLKRNIFIVTYGRSGSTLLQNLLMTIPGCIIRGENHNAMESIWNAAIRCRMTKQTWGKTEQPASHPWYGSDLIKPIMFARGMIDSFTNHVLCPPRDCRYFGFKEIRYNAFGDRLHEVLDFMRFHFKDAFFVFNTRDVDAVAKSAWWKDWNESDVVNLVKGSDRRFSEYHAANPDFTALIRYEQFSNDPQALRPLFDKLSEPLDEAAIRAVLNNKLTH</sequence>
<dbReference type="Proteomes" id="UP000509322">
    <property type="component" value="Plasmid unnamed1"/>
</dbReference>
<organism evidence="1 2">
    <name type="scientific">Paracoccus pantotrophus</name>
    <name type="common">Thiosphaera pantotropha</name>
    <dbReference type="NCBI Taxonomy" id="82367"/>
    <lineage>
        <taxon>Bacteria</taxon>
        <taxon>Pseudomonadati</taxon>
        <taxon>Pseudomonadota</taxon>
        <taxon>Alphaproteobacteria</taxon>
        <taxon>Rhodobacterales</taxon>
        <taxon>Paracoccaceae</taxon>
        <taxon>Paracoccus</taxon>
    </lineage>
</organism>
<geneLocation type="plasmid" evidence="1 2">
    <name>unnamed1</name>
</geneLocation>
<name>A0A7H9BZ34_PARPN</name>